<feature type="non-terminal residue" evidence="3">
    <location>
        <position position="1"/>
    </location>
</feature>
<dbReference type="AlphaFoldDB" id="A0AAE5CC54"/>
<evidence type="ECO:0000259" key="2">
    <source>
        <dbReference type="PROSITE" id="PS50110"/>
    </source>
</evidence>
<dbReference type="SUPFAM" id="SSF52172">
    <property type="entry name" value="CheY-like"/>
    <property type="match status" value="1"/>
</dbReference>
<dbReference type="EMBL" id="JAACAK010000072">
    <property type="protein sequence ID" value="NIR75333.1"/>
    <property type="molecule type" value="Genomic_DNA"/>
</dbReference>
<evidence type="ECO:0000313" key="3">
    <source>
        <dbReference type="EMBL" id="NIR75333.1"/>
    </source>
</evidence>
<dbReference type="PROSITE" id="PS50110">
    <property type="entry name" value="RESPONSE_REGULATORY"/>
    <property type="match status" value="1"/>
</dbReference>
<evidence type="ECO:0000256" key="1">
    <source>
        <dbReference type="PROSITE-ProRule" id="PRU00169"/>
    </source>
</evidence>
<comment type="caution">
    <text evidence="1">Lacks conserved residue(s) required for the propagation of feature annotation.</text>
</comment>
<gene>
    <name evidence="3" type="ORF">GWO12_09525</name>
</gene>
<proteinExistence type="predicted"/>
<accession>A0AAE5CC54</accession>
<organism evidence="3 4">
    <name type="scientific">Candidatus Kutchimonas denitrificans</name>
    <dbReference type="NCBI Taxonomy" id="3056748"/>
    <lineage>
        <taxon>Bacteria</taxon>
        <taxon>Pseudomonadati</taxon>
        <taxon>Gemmatimonadota</taxon>
        <taxon>Gemmatimonadia</taxon>
        <taxon>Candidatus Palauibacterales</taxon>
        <taxon>Candidatus Palauibacteraceae</taxon>
        <taxon>Candidatus Kutchimonas</taxon>
    </lineage>
</organism>
<feature type="domain" description="Response regulatory" evidence="2">
    <location>
        <begin position="1"/>
        <end position="41"/>
    </location>
</feature>
<name>A0AAE5CC54_9BACT</name>
<dbReference type="Proteomes" id="UP000702544">
    <property type="component" value="Unassembled WGS sequence"/>
</dbReference>
<evidence type="ECO:0000313" key="4">
    <source>
        <dbReference type="Proteomes" id="UP000702544"/>
    </source>
</evidence>
<protein>
    <recommendedName>
        <fullName evidence="2">Response regulatory domain-containing protein</fullName>
    </recommendedName>
</protein>
<dbReference type="Gene3D" id="3.40.50.2300">
    <property type="match status" value="1"/>
</dbReference>
<sequence length="56" mass="5972">VITGQFDLREAGRRARAAGADGLLLKPFNALALCEKIDEVLNAGSTTRDSQTKKSP</sequence>
<dbReference type="InterPro" id="IPR001789">
    <property type="entry name" value="Sig_transdc_resp-reg_receiver"/>
</dbReference>
<reference evidence="3 4" key="1">
    <citation type="submission" date="2020-01" db="EMBL/GenBank/DDBJ databases">
        <title>Genomes assembled from Gulf of Kutch pelagic sediment metagenomes.</title>
        <authorList>
            <person name="Chandrashekar M."/>
            <person name="Mahajan M.S."/>
            <person name="Dave K.J."/>
            <person name="Vatsa P."/>
            <person name="Nathani N.M."/>
        </authorList>
    </citation>
    <scope>NUCLEOTIDE SEQUENCE [LARGE SCALE GENOMIC DNA]</scope>
    <source>
        <strain evidence="3">KS3-K002</strain>
    </source>
</reference>
<dbReference type="InterPro" id="IPR011006">
    <property type="entry name" value="CheY-like_superfamily"/>
</dbReference>
<dbReference type="GO" id="GO:0000160">
    <property type="term" value="P:phosphorelay signal transduction system"/>
    <property type="evidence" value="ECO:0007669"/>
    <property type="project" value="InterPro"/>
</dbReference>
<comment type="caution">
    <text evidence="3">The sequence shown here is derived from an EMBL/GenBank/DDBJ whole genome shotgun (WGS) entry which is preliminary data.</text>
</comment>